<dbReference type="AlphaFoldDB" id="A0A9P0PU84"/>
<dbReference type="PROSITE" id="PS50157">
    <property type="entry name" value="ZINC_FINGER_C2H2_2"/>
    <property type="match status" value="7"/>
</dbReference>
<dbReference type="GO" id="GO:0005634">
    <property type="term" value="C:nucleus"/>
    <property type="evidence" value="ECO:0007669"/>
    <property type="project" value="TreeGrafter"/>
</dbReference>
<dbReference type="GO" id="GO:0045944">
    <property type="term" value="P:positive regulation of transcription by RNA polymerase II"/>
    <property type="evidence" value="ECO:0007669"/>
    <property type="project" value="TreeGrafter"/>
</dbReference>
<feature type="domain" description="C2H2-type" evidence="7">
    <location>
        <begin position="777"/>
        <end position="804"/>
    </location>
</feature>
<feature type="region of interest" description="Disordered" evidence="6">
    <location>
        <begin position="649"/>
        <end position="668"/>
    </location>
</feature>
<comment type="caution">
    <text evidence="8">The sequence shown here is derived from an EMBL/GenBank/DDBJ whole genome shotgun (WGS) entry which is preliminary data.</text>
</comment>
<sequence length="1037" mass="120084">MIPPEDFMEIEVGEVTVKTEIMDDELFGTNTETWMTCGVKNGDGVLDMKVEKIKLESDVKTEQFEASEVIDESGCHRFANRVKTEHNNHAAADQIKMEHDTAIKKLESAQMTEELIIKDENDCENQNTSSIKQLLFCTECNDIFTSDEDLNVHFDEAHQRIHKCSRCEYTTTHKSNLAEHMVTHSKADGSYNPSICIHCNARLSNKVSLDNHIIMKHPDFIASVSSKVYDCDHCAYKTTHKSDLARHILKHNKAGITCIHCYARFSTKINLDNHIVKEHPDMLKQTKSKHNKPYTCVHCNVASFTSKRYLDEHSIKEHPNLFASVSSKIHDCPHCTYKTTLKFQLDRHVLNHPETKCNIELCACIHCEATFKYRRNLDDHVIRKHPDFAASVFRKIHECTYCSFKTTIKSHLVSHLLKHPEAEGIVDFRICTHCNAKFSNQANLDNHIVKNHPDFITSVSSKVHECSHCTYKSANKYYFANHVLTHSLTNGRFTCIHCNATFRSKMTLDDHTIRMHPTFTSSVTTKIYGCTHCAYKTTSRTNFHRHMSRHTGAESKNLTTCIHCNASFLRKLIDIHIIKEHPEFAETVDRKSYECAHCAYKTFKRHMLVKHLSIHANRHKVSICIHCHVRFASKTALEDHIVREHPDFCSPDSSKTHQSTHKSNANTESKHNKLNTCIHCNVTFASKRNLDNHTIKKHPDFITSVTSKMYDCPHCAYKSTWKIQLDRHLSNHSEAKCDLDRCTCIHCKASFKCKRNLDDHIIRMHPDFIASVCRKIHECAYCTYKTTIKANLIRHRLKHPEEKGSHYFCIHCNATYTSKRNLDDHIVKKHPDFITAVSNKVHECSYCTYKTTSKRSFDEHSFTHSFTHSLPTCIHCKATFRNRITLDDHIIRIHPSFISSVTRKIYRCTCCAYKTTWKSNFYRHMRRHNEVEDSDDLTTCTHCKASFPNKLIGFHIIKEHPEIAKVSKNLFKCAHCKYKTFRRYVLVKHLSKHHATTKSCKLSNCMHCNATFRYKRNLDTHIVKEHPDFISSGSGQR</sequence>
<keyword evidence="9" id="KW-1185">Reference proteome</keyword>
<evidence type="ECO:0000259" key="7">
    <source>
        <dbReference type="PROSITE" id="PS50157"/>
    </source>
</evidence>
<reference evidence="8" key="1">
    <citation type="submission" date="2022-03" db="EMBL/GenBank/DDBJ databases">
        <authorList>
            <person name="Sayadi A."/>
        </authorList>
    </citation>
    <scope>NUCLEOTIDE SEQUENCE</scope>
</reference>
<dbReference type="Gene3D" id="3.30.160.60">
    <property type="entry name" value="Classic Zinc Finger"/>
    <property type="match status" value="13"/>
</dbReference>
<feature type="domain" description="C2H2-type" evidence="7">
    <location>
        <begin position="528"/>
        <end position="555"/>
    </location>
</feature>
<evidence type="ECO:0000256" key="6">
    <source>
        <dbReference type="SAM" id="MobiDB-lite"/>
    </source>
</evidence>
<organism evidence="8 9">
    <name type="scientific">Acanthoscelides obtectus</name>
    <name type="common">Bean weevil</name>
    <name type="synonym">Bruchus obtectus</name>
    <dbReference type="NCBI Taxonomy" id="200917"/>
    <lineage>
        <taxon>Eukaryota</taxon>
        <taxon>Metazoa</taxon>
        <taxon>Ecdysozoa</taxon>
        <taxon>Arthropoda</taxon>
        <taxon>Hexapoda</taxon>
        <taxon>Insecta</taxon>
        <taxon>Pterygota</taxon>
        <taxon>Neoptera</taxon>
        <taxon>Endopterygota</taxon>
        <taxon>Coleoptera</taxon>
        <taxon>Polyphaga</taxon>
        <taxon>Cucujiformia</taxon>
        <taxon>Chrysomeloidea</taxon>
        <taxon>Chrysomelidae</taxon>
        <taxon>Bruchinae</taxon>
        <taxon>Bruchini</taxon>
        <taxon>Acanthoscelides</taxon>
    </lineage>
</organism>
<dbReference type="SMART" id="SM00355">
    <property type="entry name" value="ZnF_C2H2"/>
    <property type="match status" value="27"/>
</dbReference>
<dbReference type="InterPro" id="IPR036236">
    <property type="entry name" value="Znf_C2H2_sf"/>
</dbReference>
<evidence type="ECO:0000313" key="9">
    <source>
        <dbReference type="Proteomes" id="UP001152888"/>
    </source>
</evidence>
<keyword evidence="4" id="KW-0862">Zinc</keyword>
<dbReference type="Proteomes" id="UP001152888">
    <property type="component" value="Unassembled WGS sequence"/>
</dbReference>
<evidence type="ECO:0000256" key="4">
    <source>
        <dbReference type="ARBA" id="ARBA00022833"/>
    </source>
</evidence>
<dbReference type="OrthoDB" id="3561125at2759"/>
<keyword evidence="3 5" id="KW-0863">Zinc-finger</keyword>
<evidence type="ECO:0000256" key="2">
    <source>
        <dbReference type="ARBA" id="ARBA00022737"/>
    </source>
</evidence>
<dbReference type="InterPro" id="IPR013087">
    <property type="entry name" value="Znf_C2H2_type"/>
</dbReference>
<dbReference type="EMBL" id="CAKOFQ010007188">
    <property type="protein sequence ID" value="CAH1993974.1"/>
    <property type="molecule type" value="Genomic_DNA"/>
</dbReference>
<name>A0A9P0PU84_ACAOB</name>
<evidence type="ECO:0000256" key="5">
    <source>
        <dbReference type="PROSITE-ProRule" id="PRU00042"/>
    </source>
</evidence>
<feature type="domain" description="C2H2-type" evidence="7">
    <location>
        <begin position="162"/>
        <end position="189"/>
    </location>
</feature>
<accession>A0A9P0PU84</accession>
<dbReference type="GO" id="GO:0008270">
    <property type="term" value="F:zinc ion binding"/>
    <property type="evidence" value="ECO:0007669"/>
    <property type="project" value="UniProtKB-KW"/>
</dbReference>
<keyword evidence="2" id="KW-0677">Repeat</keyword>
<proteinExistence type="predicted"/>
<dbReference type="PANTHER" id="PTHR24403:SF67">
    <property type="entry name" value="FI01116P-RELATED"/>
    <property type="match status" value="1"/>
</dbReference>
<feature type="domain" description="C2H2-type" evidence="7">
    <location>
        <begin position="229"/>
        <end position="251"/>
    </location>
</feature>
<evidence type="ECO:0000256" key="3">
    <source>
        <dbReference type="ARBA" id="ARBA00022771"/>
    </source>
</evidence>
<evidence type="ECO:0000256" key="1">
    <source>
        <dbReference type="ARBA" id="ARBA00022723"/>
    </source>
</evidence>
<dbReference type="SUPFAM" id="SSF57667">
    <property type="entry name" value="beta-beta-alpha zinc fingers"/>
    <property type="match status" value="3"/>
</dbReference>
<feature type="compositionally biased region" description="Polar residues" evidence="6">
    <location>
        <begin position="651"/>
        <end position="667"/>
    </location>
</feature>
<feature type="domain" description="C2H2-type" evidence="7">
    <location>
        <begin position="593"/>
        <end position="620"/>
    </location>
</feature>
<keyword evidence="1" id="KW-0479">Metal-binding</keyword>
<dbReference type="PROSITE" id="PS00028">
    <property type="entry name" value="ZINC_FINGER_C2H2_1"/>
    <property type="match status" value="10"/>
</dbReference>
<feature type="domain" description="C2H2-type" evidence="7">
    <location>
        <begin position="493"/>
        <end position="516"/>
    </location>
</feature>
<protein>
    <recommendedName>
        <fullName evidence="7">C2H2-type domain-containing protein</fullName>
    </recommendedName>
</protein>
<evidence type="ECO:0000313" key="8">
    <source>
        <dbReference type="EMBL" id="CAH1993974.1"/>
    </source>
</evidence>
<dbReference type="PANTHER" id="PTHR24403">
    <property type="entry name" value="ZINC FINGER PROTEIN"/>
    <property type="match status" value="1"/>
</dbReference>
<gene>
    <name evidence="8" type="ORF">ACAOBT_LOCUS21851</name>
</gene>
<feature type="domain" description="C2H2-type" evidence="7">
    <location>
        <begin position="906"/>
        <end position="933"/>
    </location>
</feature>
<dbReference type="InterPro" id="IPR050688">
    <property type="entry name" value="Zinc_finger/UBP_domain"/>
</dbReference>